<evidence type="ECO:0000256" key="7">
    <source>
        <dbReference type="PIRSR" id="PIRSR602401-1"/>
    </source>
</evidence>
<dbReference type="GO" id="GO:0020037">
    <property type="term" value="F:heme binding"/>
    <property type="evidence" value="ECO:0007669"/>
    <property type="project" value="InterPro"/>
</dbReference>
<gene>
    <name evidence="9" type="ORF">CONCODRAFT_21280</name>
</gene>
<dbReference type="Proteomes" id="UP000070444">
    <property type="component" value="Unassembled WGS sequence"/>
</dbReference>
<feature type="non-terminal residue" evidence="9">
    <location>
        <position position="1"/>
    </location>
</feature>
<dbReference type="PRINTS" id="PR00385">
    <property type="entry name" value="P450"/>
</dbReference>
<feature type="binding site" description="axial binding residue" evidence="7">
    <location>
        <position position="145"/>
    </location>
    <ligand>
        <name>heme</name>
        <dbReference type="ChEBI" id="CHEBI:30413"/>
    </ligand>
    <ligandPart>
        <name>Fe</name>
        <dbReference type="ChEBI" id="CHEBI:18248"/>
    </ligandPart>
</feature>
<dbReference type="PANTHER" id="PTHR24291">
    <property type="entry name" value="CYTOCHROME P450 FAMILY 4"/>
    <property type="match status" value="1"/>
</dbReference>
<comment type="similarity">
    <text evidence="1 8">Belongs to the cytochrome P450 family.</text>
</comment>
<keyword evidence="4 8" id="KW-0560">Oxidoreductase</keyword>
<reference evidence="9 10" key="1">
    <citation type="journal article" date="2015" name="Genome Biol. Evol.">
        <title>Phylogenomic analyses indicate that early fungi evolved digesting cell walls of algal ancestors of land plants.</title>
        <authorList>
            <person name="Chang Y."/>
            <person name="Wang S."/>
            <person name="Sekimoto S."/>
            <person name="Aerts A.L."/>
            <person name="Choi C."/>
            <person name="Clum A."/>
            <person name="LaButti K.M."/>
            <person name="Lindquist E.A."/>
            <person name="Yee Ngan C."/>
            <person name="Ohm R.A."/>
            <person name="Salamov A.A."/>
            <person name="Grigoriev I.V."/>
            <person name="Spatafora J.W."/>
            <person name="Berbee M.L."/>
        </authorList>
    </citation>
    <scope>NUCLEOTIDE SEQUENCE [LARGE SCALE GENOMIC DNA]</scope>
    <source>
        <strain evidence="9 10">NRRL 28638</strain>
    </source>
</reference>
<evidence type="ECO:0000313" key="9">
    <source>
        <dbReference type="EMBL" id="KXN74299.1"/>
    </source>
</evidence>
<dbReference type="InterPro" id="IPR050196">
    <property type="entry name" value="Cytochrome_P450_Monoox"/>
</dbReference>
<keyword evidence="5 7" id="KW-0408">Iron</keyword>
<keyword evidence="3 7" id="KW-0479">Metal-binding</keyword>
<keyword evidence="10" id="KW-1185">Reference proteome</keyword>
<keyword evidence="6 8" id="KW-0503">Monooxygenase</keyword>
<dbReference type="OrthoDB" id="1470350at2759"/>
<dbReference type="PANTHER" id="PTHR24291:SF50">
    <property type="entry name" value="BIFUNCTIONAL ALBAFLAVENONE MONOOXYGENASE_TERPENE SYNTHASE"/>
    <property type="match status" value="1"/>
</dbReference>
<sequence>AGHDTTAFALAVGLYFLCKNPEIQEKARQEALAVFGKPGADKRVPITHEQLKQIPFIESIIKEAMRYYPSVSRLPSRINQVELEVNGITIPKNQILTLEMIHFSRSAKYWENPDEFDPYRFYNTTTKDMKHSFAWSTFGGGQRLCIGKDFS</sequence>
<dbReference type="Gene3D" id="1.10.630.10">
    <property type="entry name" value="Cytochrome P450"/>
    <property type="match status" value="1"/>
</dbReference>
<protein>
    <submittedName>
        <fullName evidence="9">Cytochrome P450</fullName>
    </submittedName>
</protein>
<evidence type="ECO:0000256" key="6">
    <source>
        <dbReference type="ARBA" id="ARBA00023033"/>
    </source>
</evidence>
<dbReference type="PROSITE" id="PS00086">
    <property type="entry name" value="CYTOCHROME_P450"/>
    <property type="match status" value="1"/>
</dbReference>
<name>A0A137PH17_CONC2</name>
<dbReference type="GO" id="GO:0005506">
    <property type="term" value="F:iron ion binding"/>
    <property type="evidence" value="ECO:0007669"/>
    <property type="project" value="InterPro"/>
</dbReference>
<evidence type="ECO:0000256" key="3">
    <source>
        <dbReference type="ARBA" id="ARBA00022723"/>
    </source>
</evidence>
<dbReference type="EMBL" id="KQ964425">
    <property type="protein sequence ID" value="KXN74299.1"/>
    <property type="molecule type" value="Genomic_DNA"/>
</dbReference>
<dbReference type="PRINTS" id="PR00463">
    <property type="entry name" value="EP450I"/>
</dbReference>
<dbReference type="SUPFAM" id="SSF48264">
    <property type="entry name" value="Cytochrome P450"/>
    <property type="match status" value="1"/>
</dbReference>
<comment type="cofactor">
    <cofactor evidence="7">
        <name>heme</name>
        <dbReference type="ChEBI" id="CHEBI:30413"/>
    </cofactor>
</comment>
<proteinExistence type="inferred from homology"/>
<dbReference type="STRING" id="796925.A0A137PH17"/>
<dbReference type="InterPro" id="IPR002401">
    <property type="entry name" value="Cyt_P450_E_grp-I"/>
</dbReference>
<accession>A0A137PH17</accession>
<dbReference type="CDD" id="cd00302">
    <property type="entry name" value="cytochrome_P450"/>
    <property type="match status" value="1"/>
</dbReference>
<evidence type="ECO:0000256" key="2">
    <source>
        <dbReference type="ARBA" id="ARBA00022617"/>
    </source>
</evidence>
<evidence type="ECO:0000256" key="4">
    <source>
        <dbReference type="ARBA" id="ARBA00023002"/>
    </source>
</evidence>
<keyword evidence="2 7" id="KW-0349">Heme</keyword>
<evidence type="ECO:0000256" key="5">
    <source>
        <dbReference type="ARBA" id="ARBA00023004"/>
    </source>
</evidence>
<evidence type="ECO:0000313" key="10">
    <source>
        <dbReference type="Proteomes" id="UP000070444"/>
    </source>
</evidence>
<dbReference type="InterPro" id="IPR001128">
    <property type="entry name" value="Cyt_P450"/>
</dbReference>
<organism evidence="9 10">
    <name type="scientific">Conidiobolus coronatus (strain ATCC 28846 / CBS 209.66 / NRRL 28638)</name>
    <name type="common">Delacroixia coronata</name>
    <dbReference type="NCBI Taxonomy" id="796925"/>
    <lineage>
        <taxon>Eukaryota</taxon>
        <taxon>Fungi</taxon>
        <taxon>Fungi incertae sedis</taxon>
        <taxon>Zoopagomycota</taxon>
        <taxon>Entomophthoromycotina</taxon>
        <taxon>Entomophthoromycetes</taxon>
        <taxon>Entomophthorales</taxon>
        <taxon>Ancylistaceae</taxon>
        <taxon>Conidiobolus</taxon>
    </lineage>
</organism>
<evidence type="ECO:0000256" key="8">
    <source>
        <dbReference type="RuleBase" id="RU000461"/>
    </source>
</evidence>
<dbReference type="GO" id="GO:0004497">
    <property type="term" value="F:monooxygenase activity"/>
    <property type="evidence" value="ECO:0007669"/>
    <property type="project" value="UniProtKB-KW"/>
</dbReference>
<dbReference type="GO" id="GO:0016705">
    <property type="term" value="F:oxidoreductase activity, acting on paired donors, with incorporation or reduction of molecular oxygen"/>
    <property type="evidence" value="ECO:0007669"/>
    <property type="project" value="InterPro"/>
</dbReference>
<dbReference type="InterPro" id="IPR036396">
    <property type="entry name" value="Cyt_P450_sf"/>
</dbReference>
<dbReference type="Pfam" id="PF00067">
    <property type="entry name" value="p450"/>
    <property type="match status" value="1"/>
</dbReference>
<dbReference type="InterPro" id="IPR017972">
    <property type="entry name" value="Cyt_P450_CS"/>
</dbReference>
<dbReference type="AlphaFoldDB" id="A0A137PH17"/>
<feature type="non-terminal residue" evidence="9">
    <location>
        <position position="151"/>
    </location>
</feature>
<evidence type="ECO:0000256" key="1">
    <source>
        <dbReference type="ARBA" id="ARBA00010617"/>
    </source>
</evidence>